<dbReference type="Proteomes" id="UP000297280">
    <property type="component" value="Unassembled WGS sequence"/>
</dbReference>
<sequence length="251" mass="27288">MSDFLRSSSISSPSTRSAFSRRRFVTLKLADLPLTASSSIPPLSTRASTATSLSVGPLSVGSLPAELPLPSIEPSSKISISGRFPFPEPSLATSSSSGTQLLEPRLLEPRSLGTRLDGHPIDGPDYQVSNGSKPEVYHIDVKTFPTASPCTVYKLPALGYDASDIIAVIGKVPGWATLKVMLATAVLKFGRCAQPHLPSRFFLKVQKVSWVPMKFEKNFIERRNGIWLCCNKTLNFSGCLQINLSLEIDFF</sequence>
<keyword evidence="2" id="KW-1185">Reference proteome</keyword>
<organism evidence="1 2">
    <name type="scientific">Botrytis porri</name>
    <dbReference type="NCBI Taxonomy" id="87229"/>
    <lineage>
        <taxon>Eukaryota</taxon>
        <taxon>Fungi</taxon>
        <taxon>Dikarya</taxon>
        <taxon>Ascomycota</taxon>
        <taxon>Pezizomycotina</taxon>
        <taxon>Leotiomycetes</taxon>
        <taxon>Helotiales</taxon>
        <taxon>Sclerotiniaceae</taxon>
        <taxon>Botrytis</taxon>
    </lineage>
</organism>
<accession>A0A4Z1KWF3</accession>
<reference evidence="1 2" key="1">
    <citation type="submission" date="2017-12" db="EMBL/GenBank/DDBJ databases">
        <title>Comparative genomics of Botrytis spp.</title>
        <authorList>
            <person name="Valero-Jimenez C.A."/>
            <person name="Tapia P."/>
            <person name="Veloso J."/>
            <person name="Silva-Moreno E."/>
            <person name="Staats M."/>
            <person name="Valdes J.H."/>
            <person name="Van Kan J.A.L."/>
        </authorList>
    </citation>
    <scope>NUCLEOTIDE SEQUENCE [LARGE SCALE GENOMIC DNA]</scope>
    <source>
        <strain evidence="1 2">MUCL3349</strain>
    </source>
</reference>
<evidence type="ECO:0000313" key="2">
    <source>
        <dbReference type="Proteomes" id="UP000297280"/>
    </source>
</evidence>
<proteinExistence type="predicted"/>
<evidence type="ECO:0000313" key="1">
    <source>
        <dbReference type="EMBL" id="TGO88857.1"/>
    </source>
</evidence>
<dbReference type="OrthoDB" id="5210206at2759"/>
<protein>
    <submittedName>
        <fullName evidence="1">Uncharacterized protein</fullName>
    </submittedName>
</protein>
<comment type="caution">
    <text evidence="1">The sequence shown here is derived from an EMBL/GenBank/DDBJ whole genome shotgun (WGS) entry which is preliminary data.</text>
</comment>
<dbReference type="AlphaFoldDB" id="A0A4Z1KWF3"/>
<dbReference type="EMBL" id="PQXO01000138">
    <property type="protein sequence ID" value="TGO88857.1"/>
    <property type="molecule type" value="Genomic_DNA"/>
</dbReference>
<name>A0A4Z1KWF3_9HELO</name>
<gene>
    <name evidence="1" type="ORF">BPOR_0138g00180</name>
</gene>